<name>A0A3A9WHP0_9ACTN</name>
<keyword evidence="5" id="KW-1185">Reference proteome</keyword>
<dbReference type="EMBL" id="RBDY01000001">
    <property type="protein sequence ID" value="RKN27696.1"/>
    <property type="molecule type" value="Genomic_DNA"/>
</dbReference>
<dbReference type="AlphaFoldDB" id="A0A3A9WHP0"/>
<evidence type="ECO:0000313" key="6">
    <source>
        <dbReference type="Proteomes" id="UP000275024"/>
    </source>
</evidence>
<dbReference type="EMBL" id="RBDX01000001">
    <property type="protein sequence ID" value="RKN12538.1"/>
    <property type="molecule type" value="Genomic_DNA"/>
</dbReference>
<comment type="caution">
    <text evidence="3">The sequence shown here is derived from an EMBL/GenBank/DDBJ whole genome shotgun (WGS) entry which is preliminary data.</text>
</comment>
<dbReference type="PANTHER" id="PTHR43317">
    <property type="entry name" value="THERMOSPERMINE SYNTHASE ACAULIS5"/>
    <property type="match status" value="1"/>
</dbReference>
<keyword evidence="1" id="KW-0620">Polyamine biosynthesis</keyword>
<feature type="region of interest" description="Disordered" evidence="2">
    <location>
        <begin position="262"/>
        <end position="281"/>
    </location>
</feature>
<feature type="compositionally biased region" description="Pro residues" evidence="2">
    <location>
        <begin position="264"/>
        <end position="274"/>
    </location>
</feature>
<evidence type="ECO:0000313" key="4">
    <source>
        <dbReference type="EMBL" id="RKN27696.1"/>
    </source>
</evidence>
<accession>A0A3A9WHP0</accession>
<dbReference type="InterPro" id="IPR029063">
    <property type="entry name" value="SAM-dependent_MTases_sf"/>
</dbReference>
<gene>
    <name evidence="4" type="ORF">D7318_02070</name>
    <name evidence="3" type="ORF">D7319_00825</name>
</gene>
<organism evidence="3 6">
    <name type="scientific">Streptomyces radicis</name>
    <dbReference type="NCBI Taxonomy" id="1750517"/>
    <lineage>
        <taxon>Bacteria</taxon>
        <taxon>Bacillati</taxon>
        <taxon>Actinomycetota</taxon>
        <taxon>Actinomycetes</taxon>
        <taxon>Kitasatosporales</taxon>
        <taxon>Streptomycetaceae</taxon>
        <taxon>Streptomyces</taxon>
    </lineage>
</organism>
<dbReference type="RefSeq" id="WP_120695055.1">
    <property type="nucleotide sequence ID" value="NZ_RBDX01000001.1"/>
</dbReference>
<proteinExistence type="predicted"/>
<evidence type="ECO:0000313" key="5">
    <source>
        <dbReference type="Proteomes" id="UP000268652"/>
    </source>
</evidence>
<dbReference type="SUPFAM" id="SSF53335">
    <property type="entry name" value="S-adenosyl-L-methionine-dependent methyltransferases"/>
    <property type="match status" value="1"/>
</dbReference>
<evidence type="ECO:0000256" key="2">
    <source>
        <dbReference type="SAM" id="MobiDB-lite"/>
    </source>
</evidence>
<dbReference type="GO" id="GO:0006596">
    <property type="term" value="P:polyamine biosynthetic process"/>
    <property type="evidence" value="ECO:0007669"/>
    <property type="project" value="UniProtKB-KW"/>
</dbReference>
<dbReference type="PANTHER" id="PTHR43317:SF1">
    <property type="entry name" value="THERMOSPERMINE SYNTHASE ACAULIS5"/>
    <property type="match status" value="1"/>
</dbReference>
<reference evidence="5 6" key="1">
    <citation type="submission" date="2018-09" db="EMBL/GenBank/DDBJ databases">
        <title>Streptomyces sp. nov. DS1-2, an endophytic actinomycete isolated from roots of Dendrobium scabrilingue.</title>
        <authorList>
            <person name="Kuncharoen N."/>
            <person name="Kudo T."/>
            <person name="Ohkuma M."/>
            <person name="Yuki M."/>
            <person name="Tanasupawat S."/>
        </authorList>
    </citation>
    <scope>NUCLEOTIDE SEQUENCE [LARGE SCALE GENOMIC DNA]</scope>
    <source>
        <strain evidence="3 6">AZ1-7</strain>
        <strain evidence="4 5">DS1-2</strain>
    </source>
</reference>
<sequence length="281" mass="29611">MDERLPVIRDTDFGEARLLPDLDRDGAWLLTMDGTPQSYLDVADPTHLEFEYTRRLAHVLDTAVPEGRAFDVLHLGGGAFTLPRRVAAVHPGARQRVVEADGGLVALVAEHLPLPEGGGIAVERGDALAGLVATDEATVDAVVADVFNGSRVPAHLTTLGCARAAARALRPGGVYAANLADAAPFAFLRSQLATLRAHFAELCLVAEPSVLRGRRLGNVVVAASRRPLDTAGIARRAAADPFPARVVDGEVLDRFIGDAAPVPDDAPLPSPRPPSGAFTIR</sequence>
<dbReference type="Proteomes" id="UP000268652">
    <property type="component" value="Unassembled WGS sequence"/>
</dbReference>
<protein>
    <submittedName>
        <fullName evidence="3">Spermidine synthase-like protein</fullName>
    </submittedName>
</protein>
<dbReference type="Proteomes" id="UP000275024">
    <property type="component" value="Unassembled WGS sequence"/>
</dbReference>
<dbReference type="NCBIfam" id="NF037959">
    <property type="entry name" value="MFS_SpdSyn"/>
    <property type="match status" value="1"/>
</dbReference>
<dbReference type="OrthoDB" id="8221452at2"/>
<evidence type="ECO:0000256" key="1">
    <source>
        <dbReference type="ARBA" id="ARBA00023115"/>
    </source>
</evidence>
<evidence type="ECO:0000313" key="3">
    <source>
        <dbReference type="EMBL" id="RKN12538.1"/>
    </source>
</evidence>
<dbReference type="Gene3D" id="3.40.50.150">
    <property type="entry name" value="Vaccinia Virus protein VP39"/>
    <property type="match status" value="1"/>
</dbReference>